<comment type="caution">
    <text evidence="2">The sequence shown here is derived from an EMBL/GenBank/DDBJ whole genome shotgun (WGS) entry which is preliminary data.</text>
</comment>
<accession>A0A811UCI3</accession>
<name>A0A811UCI3_CERCA</name>
<protein>
    <submittedName>
        <fullName evidence="2">(Mediterranean fruit fly) hypothetical protein</fullName>
    </submittedName>
</protein>
<keyword evidence="3" id="KW-1185">Reference proteome</keyword>
<evidence type="ECO:0000313" key="3">
    <source>
        <dbReference type="Proteomes" id="UP000606786"/>
    </source>
</evidence>
<dbReference type="AlphaFoldDB" id="A0A811UCI3"/>
<organism evidence="2 3">
    <name type="scientific">Ceratitis capitata</name>
    <name type="common">Mediterranean fruit fly</name>
    <name type="synonym">Tephritis capitata</name>
    <dbReference type="NCBI Taxonomy" id="7213"/>
    <lineage>
        <taxon>Eukaryota</taxon>
        <taxon>Metazoa</taxon>
        <taxon>Ecdysozoa</taxon>
        <taxon>Arthropoda</taxon>
        <taxon>Hexapoda</taxon>
        <taxon>Insecta</taxon>
        <taxon>Pterygota</taxon>
        <taxon>Neoptera</taxon>
        <taxon>Endopterygota</taxon>
        <taxon>Diptera</taxon>
        <taxon>Brachycera</taxon>
        <taxon>Muscomorpha</taxon>
        <taxon>Tephritoidea</taxon>
        <taxon>Tephritidae</taxon>
        <taxon>Ceratitis</taxon>
        <taxon>Ceratitis</taxon>
    </lineage>
</organism>
<dbReference type="EMBL" id="CAJHJT010000012">
    <property type="protein sequence ID" value="CAD6996594.1"/>
    <property type="molecule type" value="Genomic_DNA"/>
</dbReference>
<sequence>MANSSHQKITAHSTHHQLYLILLNAAYNSCGRKQQKFQQQQQQTKSGANFFLTVSSVSVLFFAKFLDQ</sequence>
<keyword evidence="1" id="KW-1133">Transmembrane helix</keyword>
<reference evidence="2" key="1">
    <citation type="submission" date="2020-11" db="EMBL/GenBank/DDBJ databases">
        <authorList>
            <person name="Whitehead M."/>
        </authorList>
    </citation>
    <scope>NUCLEOTIDE SEQUENCE</scope>
    <source>
        <strain evidence="2">EGII</strain>
    </source>
</reference>
<gene>
    <name evidence="2" type="ORF">CCAP1982_LOCUS5264</name>
</gene>
<keyword evidence="1" id="KW-0812">Transmembrane</keyword>
<dbReference type="Proteomes" id="UP000606786">
    <property type="component" value="Unassembled WGS sequence"/>
</dbReference>
<proteinExistence type="predicted"/>
<keyword evidence="1" id="KW-0472">Membrane</keyword>
<evidence type="ECO:0000313" key="2">
    <source>
        <dbReference type="EMBL" id="CAD6996594.1"/>
    </source>
</evidence>
<feature type="transmembrane region" description="Helical" evidence="1">
    <location>
        <begin position="46"/>
        <end position="66"/>
    </location>
</feature>
<evidence type="ECO:0000256" key="1">
    <source>
        <dbReference type="SAM" id="Phobius"/>
    </source>
</evidence>